<evidence type="ECO:0000259" key="5">
    <source>
        <dbReference type="Pfam" id="PF20241"/>
    </source>
</evidence>
<dbReference type="Pfam" id="PF20241">
    <property type="entry name" value="DUF6598"/>
    <property type="match status" value="1"/>
</dbReference>
<evidence type="ECO:0000256" key="2">
    <source>
        <dbReference type="ARBA" id="ARBA00049339"/>
    </source>
</evidence>
<protein>
    <recommendedName>
        <fullName evidence="1">arginine--tRNA ligase</fullName>
        <ecNumber evidence="1">6.1.1.19</ecNumber>
    </recommendedName>
</protein>
<dbReference type="PANTHER" id="PTHR11956">
    <property type="entry name" value="ARGINYL-TRNA SYNTHETASE"/>
    <property type="match status" value="1"/>
</dbReference>
<feature type="domain" description="DUF6598" evidence="5">
    <location>
        <begin position="460"/>
        <end position="675"/>
    </location>
</feature>
<keyword evidence="7" id="KW-1185">Reference proteome</keyword>
<name>A0A2U1PYV9_ARTAN</name>
<dbReference type="InterPro" id="IPR001278">
    <property type="entry name" value="Arg-tRNA-ligase"/>
</dbReference>
<dbReference type="EMBL" id="PKPP01000585">
    <property type="protein sequence ID" value="PWA90964.1"/>
    <property type="molecule type" value="Genomic_DNA"/>
</dbReference>
<evidence type="ECO:0000256" key="3">
    <source>
        <dbReference type="SAM" id="MobiDB-lite"/>
    </source>
</evidence>
<organism evidence="6 7">
    <name type="scientific">Artemisia annua</name>
    <name type="common">Sweet wormwood</name>
    <dbReference type="NCBI Taxonomy" id="35608"/>
    <lineage>
        <taxon>Eukaryota</taxon>
        <taxon>Viridiplantae</taxon>
        <taxon>Streptophyta</taxon>
        <taxon>Embryophyta</taxon>
        <taxon>Tracheophyta</taxon>
        <taxon>Spermatophyta</taxon>
        <taxon>Magnoliopsida</taxon>
        <taxon>eudicotyledons</taxon>
        <taxon>Gunneridae</taxon>
        <taxon>Pentapetalae</taxon>
        <taxon>asterids</taxon>
        <taxon>campanulids</taxon>
        <taxon>Asterales</taxon>
        <taxon>Asteraceae</taxon>
        <taxon>Asteroideae</taxon>
        <taxon>Anthemideae</taxon>
        <taxon>Artemisiinae</taxon>
        <taxon>Artemisia</taxon>
    </lineage>
</organism>
<dbReference type="InterPro" id="IPR036695">
    <property type="entry name" value="Arg-tRNA-synth_N_sf"/>
</dbReference>
<dbReference type="GO" id="GO:0005737">
    <property type="term" value="C:cytoplasm"/>
    <property type="evidence" value="ECO:0007669"/>
    <property type="project" value="InterPro"/>
</dbReference>
<dbReference type="STRING" id="35608.A0A2U1PYV9"/>
<dbReference type="GO" id="GO:0006420">
    <property type="term" value="P:arginyl-tRNA aminoacylation"/>
    <property type="evidence" value="ECO:0007669"/>
    <property type="project" value="InterPro"/>
</dbReference>
<dbReference type="GO" id="GO:0004814">
    <property type="term" value="F:arginine-tRNA ligase activity"/>
    <property type="evidence" value="ECO:0007669"/>
    <property type="project" value="UniProtKB-EC"/>
</dbReference>
<dbReference type="GO" id="GO:0005524">
    <property type="term" value="F:ATP binding"/>
    <property type="evidence" value="ECO:0007669"/>
    <property type="project" value="InterPro"/>
</dbReference>
<reference evidence="6 7" key="1">
    <citation type="journal article" date="2018" name="Mol. Plant">
        <title>The genome of Artemisia annua provides insight into the evolution of Asteraceae family and artemisinin biosynthesis.</title>
        <authorList>
            <person name="Shen Q."/>
            <person name="Zhang L."/>
            <person name="Liao Z."/>
            <person name="Wang S."/>
            <person name="Yan T."/>
            <person name="Shi P."/>
            <person name="Liu M."/>
            <person name="Fu X."/>
            <person name="Pan Q."/>
            <person name="Wang Y."/>
            <person name="Lv Z."/>
            <person name="Lu X."/>
            <person name="Zhang F."/>
            <person name="Jiang W."/>
            <person name="Ma Y."/>
            <person name="Chen M."/>
            <person name="Hao X."/>
            <person name="Li L."/>
            <person name="Tang Y."/>
            <person name="Lv G."/>
            <person name="Zhou Y."/>
            <person name="Sun X."/>
            <person name="Brodelius P.E."/>
            <person name="Rose J.K.C."/>
            <person name="Tang K."/>
        </authorList>
    </citation>
    <scope>NUCLEOTIDE SEQUENCE [LARGE SCALE GENOMIC DNA]</scope>
    <source>
        <strain evidence="7">cv. Huhao1</strain>
        <tissue evidence="6">Leaf</tissue>
    </source>
</reference>
<dbReference type="OrthoDB" id="1664006at2759"/>
<dbReference type="Proteomes" id="UP000245207">
    <property type="component" value="Unassembled WGS sequence"/>
</dbReference>
<gene>
    <name evidence="6" type="ORF">CTI12_AA094790</name>
</gene>
<dbReference type="Gene3D" id="1.10.730.10">
    <property type="entry name" value="Isoleucyl-tRNA Synthetase, Domain 1"/>
    <property type="match status" value="1"/>
</dbReference>
<accession>A0A2U1PYV9</accession>
<dbReference type="InterPro" id="IPR046533">
    <property type="entry name" value="DUF6598"/>
</dbReference>
<evidence type="ECO:0000259" key="4">
    <source>
        <dbReference type="Pfam" id="PF05746"/>
    </source>
</evidence>
<dbReference type="Pfam" id="PF05746">
    <property type="entry name" value="DALR_1"/>
    <property type="match status" value="1"/>
</dbReference>
<evidence type="ECO:0000313" key="6">
    <source>
        <dbReference type="EMBL" id="PWA90964.1"/>
    </source>
</evidence>
<feature type="domain" description="DALR anticodon binding" evidence="4">
    <location>
        <begin position="297"/>
        <end position="368"/>
    </location>
</feature>
<dbReference type="EC" id="6.1.1.19" evidence="1"/>
<proteinExistence type="predicted"/>
<comment type="caution">
    <text evidence="6">The sequence shown here is derived from an EMBL/GenBank/DDBJ whole genome shotgun (WGS) entry which is preliminary data.</text>
</comment>
<comment type="catalytic activity">
    <reaction evidence="2">
        <text>tRNA(Arg) + L-arginine + ATP = L-arginyl-tRNA(Arg) + AMP + diphosphate</text>
        <dbReference type="Rhea" id="RHEA:20301"/>
        <dbReference type="Rhea" id="RHEA-COMP:9658"/>
        <dbReference type="Rhea" id="RHEA-COMP:9673"/>
        <dbReference type="ChEBI" id="CHEBI:30616"/>
        <dbReference type="ChEBI" id="CHEBI:32682"/>
        <dbReference type="ChEBI" id="CHEBI:33019"/>
        <dbReference type="ChEBI" id="CHEBI:78442"/>
        <dbReference type="ChEBI" id="CHEBI:78513"/>
        <dbReference type="ChEBI" id="CHEBI:456215"/>
        <dbReference type="EC" id="6.1.1.19"/>
    </reaction>
</comment>
<dbReference type="Gene3D" id="3.30.1360.70">
    <property type="entry name" value="Arginyl tRNA synthetase N-terminal domain"/>
    <property type="match status" value="1"/>
</dbReference>
<dbReference type="SUPFAM" id="SSF47323">
    <property type="entry name" value="Anticodon-binding domain of a subclass of class I aminoacyl-tRNA synthetases"/>
    <property type="match status" value="1"/>
</dbReference>
<evidence type="ECO:0000256" key="1">
    <source>
        <dbReference type="ARBA" id="ARBA00012837"/>
    </source>
</evidence>
<dbReference type="PANTHER" id="PTHR11956:SF5">
    <property type="entry name" value="ARGININE--TRNA LIGASE, CYTOPLASMIC"/>
    <property type="match status" value="1"/>
</dbReference>
<evidence type="ECO:0000313" key="7">
    <source>
        <dbReference type="Proteomes" id="UP000245207"/>
    </source>
</evidence>
<sequence>MKKFKEMEMLLEEEIVKRNMERIKKAEIIAEIKEAEIEGKFNEEIEAHIMKMHIATGKLKEAEDMKKIEETLNEEMEAEIEKMKREEKKLKEAEDIMKKVKEAKNREKIKEAEITKKIKNMIEAECLEMMVVEIMRKEAEVLNIEKIKESEEDENTSSMASDSTSRTKHPNIGTIRKAAAKLFDASMERCDFSNIKQPALISSCAKEEYGVYTCDTVLMIWPELKKIGTKLQGPKDVGEEILRNLPQSDMIEETPSLHSVGFLSFKISGKWMAKGDTFLYLLNTQARIRSITNKSHKDISELKNVIRASCFAVLPHILCKYLYNLCEIFNRYFVSTFARGWRSRFSLLLCEATAVVMDKCFNLLEITPQSFKNELGVTQLIYGAQLSVERPIDVGSNPPRIPNTRFEPFSIHLHVYPNPESDCELQLIKVFGYVEVADTYGLRSDGWTLTNRPDVLYVELFKRLWTDPIYIRNGGCLSFGNPSCCRSVPFSSSMGIAMGLVAINEKEDDIFPICNHWWDLDFSAFLESNLDGSCGHYAMEGEGGQVQINYILLRDAVDATLEVTFSTSLENLQVCAEIVAYYEGGFTFDCEVVEKTFYTASLFELKSSIFKSGPIQLKKSQMAVPRKGSLIIKAYLIEVNSWSKILSTSCDFPAQTNGSSQRCLEGNDCSFEVKVNWSYCQDDL</sequence>
<dbReference type="AlphaFoldDB" id="A0A2U1PYV9"/>
<dbReference type="InterPro" id="IPR008909">
    <property type="entry name" value="DALR_anticod-bd"/>
</dbReference>
<feature type="region of interest" description="Disordered" evidence="3">
    <location>
        <begin position="148"/>
        <end position="171"/>
    </location>
</feature>
<dbReference type="InterPro" id="IPR009080">
    <property type="entry name" value="tRNAsynth_Ia_anticodon-bd"/>
</dbReference>